<name>A0A150FVY6_GONPE</name>
<protein>
    <submittedName>
        <fullName evidence="1">Uncharacterized protein</fullName>
    </submittedName>
</protein>
<dbReference type="EMBL" id="LSYV01000516">
    <property type="protein sequence ID" value="KXZ41365.1"/>
    <property type="molecule type" value="Genomic_DNA"/>
</dbReference>
<accession>A0A150FVY6</accession>
<gene>
    <name evidence="1" type="ORF">GPECTOR_519g499</name>
</gene>
<proteinExistence type="predicted"/>
<sequence length="187" mass="21178">MFRLLLEVDFAKSKSINLNFQTVAMQSEVYAWNDTPQEFEAKYEMDFVMQSHRHLFMLNAFNHGTWAECLQCPAVQPGAAALPFLPIVDGHGMPTFQRVPLVRVQRLFAAVALAAGYEDVTAHGSRSGMAYSLAVRGIIKHGSFTEYVRWHVHTVMGWEINSPMMQRYFRSSFALFLQADIVGASRV</sequence>
<evidence type="ECO:0000313" key="2">
    <source>
        <dbReference type="Proteomes" id="UP000075714"/>
    </source>
</evidence>
<evidence type="ECO:0000313" key="1">
    <source>
        <dbReference type="EMBL" id="KXZ41365.1"/>
    </source>
</evidence>
<comment type="caution">
    <text evidence="1">The sequence shown here is derived from an EMBL/GenBank/DDBJ whole genome shotgun (WGS) entry which is preliminary data.</text>
</comment>
<dbReference type="AlphaFoldDB" id="A0A150FVY6"/>
<organism evidence="1 2">
    <name type="scientific">Gonium pectorale</name>
    <name type="common">Green alga</name>
    <dbReference type="NCBI Taxonomy" id="33097"/>
    <lineage>
        <taxon>Eukaryota</taxon>
        <taxon>Viridiplantae</taxon>
        <taxon>Chlorophyta</taxon>
        <taxon>core chlorophytes</taxon>
        <taxon>Chlorophyceae</taxon>
        <taxon>CS clade</taxon>
        <taxon>Chlamydomonadales</taxon>
        <taxon>Volvocaceae</taxon>
        <taxon>Gonium</taxon>
    </lineage>
</organism>
<keyword evidence="2" id="KW-1185">Reference proteome</keyword>
<dbReference type="Proteomes" id="UP000075714">
    <property type="component" value="Unassembled WGS sequence"/>
</dbReference>
<reference evidence="2" key="1">
    <citation type="journal article" date="2016" name="Nat. Commun.">
        <title>The Gonium pectorale genome demonstrates co-option of cell cycle regulation during the evolution of multicellularity.</title>
        <authorList>
            <person name="Hanschen E.R."/>
            <person name="Marriage T.N."/>
            <person name="Ferris P.J."/>
            <person name="Hamaji T."/>
            <person name="Toyoda A."/>
            <person name="Fujiyama A."/>
            <person name="Neme R."/>
            <person name="Noguchi H."/>
            <person name="Minakuchi Y."/>
            <person name="Suzuki M."/>
            <person name="Kawai-Toyooka H."/>
            <person name="Smith D.R."/>
            <person name="Sparks H."/>
            <person name="Anderson J."/>
            <person name="Bakaric R."/>
            <person name="Luria V."/>
            <person name="Karger A."/>
            <person name="Kirschner M.W."/>
            <person name="Durand P.M."/>
            <person name="Michod R.E."/>
            <person name="Nozaki H."/>
            <person name="Olson B.J."/>
        </authorList>
    </citation>
    <scope>NUCLEOTIDE SEQUENCE [LARGE SCALE GENOMIC DNA]</scope>
    <source>
        <strain evidence="2">NIES-2863</strain>
    </source>
</reference>